<dbReference type="AlphaFoldDB" id="A0A411ZU31"/>
<evidence type="ECO:0000313" key="1">
    <source>
        <dbReference type="EMBL" id="RGQ06318.1"/>
    </source>
</evidence>
<protein>
    <submittedName>
        <fullName evidence="1">Uncharacterized protein</fullName>
    </submittedName>
</protein>
<dbReference type="EMBL" id="QRST01000006">
    <property type="protein sequence ID" value="RGQ06318.1"/>
    <property type="molecule type" value="Genomic_DNA"/>
</dbReference>
<accession>A0A411ZU31</accession>
<organism evidence="1 2">
    <name type="scientific">Megamonas rupellensis</name>
    <dbReference type="NCBI Taxonomy" id="491921"/>
    <lineage>
        <taxon>Bacteria</taxon>
        <taxon>Bacillati</taxon>
        <taxon>Bacillota</taxon>
        <taxon>Negativicutes</taxon>
        <taxon>Selenomonadales</taxon>
        <taxon>Selenomonadaceae</taxon>
        <taxon>Megamonas</taxon>
    </lineage>
</organism>
<name>A0A411ZU31_9FIRM</name>
<sequence>MESVKDIKKVIIDICYQEGITRRDLIAVYNKKYNKNLLEQTFTKTLSNNNIKFNMLVDLLDSIGYTIDIRKKL</sequence>
<evidence type="ECO:0000313" key="2">
    <source>
        <dbReference type="Proteomes" id="UP000284662"/>
    </source>
</evidence>
<comment type="caution">
    <text evidence="1">The sequence shown here is derived from an EMBL/GenBank/DDBJ whole genome shotgun (WGS) entry which is preliminary data.</text>
</comment>
<proteinExistence type="predicted"/>
<reference evidence="1 2" key="1">
    <citation type="submission" date="2018-08" db="EMBL/GenBank/DDBJ databases">
        <title>A genome reference for cultivated species of the human gut microbiota.</title>
        <authorList>
            <person name="Zou Y."/>
            <person name="Xue W."/>
            <person name="Luo G."/>
        </authorList>
    </citation>
    <scope>NUCLEOTIDE SEQUENCE [LARGE SCALE GENOMIC DNA]</scope>
    <source>
        <strain evidence="1 2">AF29-2</strain>
    </source>
</reference>
<gene>
    <name evidence="1" type="ORF">DWZ11_05010</name>
</gene>
<dbReference type="RefSeq" id="WP_117976383.1">
    <property type="nucleotide sequence ID" value="NZ_QRST01000006.1"/>
</dbReference>
<dbReference type="Proteomes" id="UP000284662">
    <property type="component" value="Unassembled WGS sequence"/>
</dbReference>